<dbReference type="InterPro" id="IPR010982">
    <property type="entry name" value="Lambda_DNA-bd_dom_sf"/>
</dbReference>
<dbReference type="InterPro" id="IPR050807">
    <property type="entry name" value="TransReg_Diox_bact_type"/>
</dbReference>
<dbReference type="GO" id="GO:0005829">
    <property type="term" value="C:cytosol"/>
    <property type="evidence" value="ECO:0007669"/>
    <property type="project" value="TreeGrafter"/>
</dbReference>
<dbReference type="PANTHER" id="PTHR46797">
    <property type="entry name" value="HTH-TYPE TRANSCRIPTIONAL REGULATOR"/>
    <property type="match status" value="1"/>
</dbReference>
<name>A0A923LFV6_9FIRM</name>
<proteinExistence type="predicted"/>
<dbReference type="SUPFAM" id="SSF47413">
    <property type="entry name" value="lambda repressor-like DNA-binding domains"/>
    <property type="match status" value="1"/>
</dbReference>
<accession>A0A923LFV6</accession>
<dbReference type="PROSITE" id="PS50943">
    <property type="entry name" value="HTH_CROC1"/>
    <property type="match status" value="1"/>
</dbReference>
<dbReference type="Gene3D" id="1.10.260.40">
    <property type="entry name" value="lambda repressor-like DNA-binding domains"/>
    <property type="match status" value="1"/>
</dbReference>
<sequence>MSNLGKRLKDYREMLGLTLKQVNEQTGITNSRLSKIERGQLVCPPADLKKLARIYEVKLISLYLEAGYIDNGDLMEYQLFFKGINELDDEEKQHIQKQIDFIISRKRNSEDIEGGQGLCNLD</sequence>
<organism evidence="3 4">
    <name type="scientific">Mediterraneibacter hominis</name>
    <dbReference type="NCBI Taxonomy" id="2763054"/>
    <lineage>
        <taxon>Bacteria</taxon>
        <taxon>Bacillati</taxon>
        <taxon>Bacillota</taxon>
        <taxon>Clostridia</taxon>
        <taxon>Lachnospirales</taxon>
        <taxon>Lachnospiraceae</taxon>
        <taxon>Mediterraneibacter</taxon>
    </lineage>
</organism>
<protein>
    <submittedName>
        <fullName evidence="3">Helix-turn-helix domain-containing protein</fullName>
    </submittedName>
</protein>
<dbReference type="Pfam" id="PF13560">
    <property type="entry name" value="HTH_31"/>
    <property type="match status" value="1"/>
</dbReference>
<keyword evidence="1" id="KW-0238">DNA-binding</keyword>
<evidence type="ECO:0000256" key="1">
    <source>
        <dbReference type="ARBA" id="ARBA00023125"/>
    </source>
</evidence>
<gene>
    <name evidence="3" type="ORF">H8S37_03255</name>
</gene>
<comment type="caution">
    <text evidence="3">The sequence shown here is derived from an EMBL/GenBank/DDBJ whole genome shotgun (WGS) entry which is preliminary data.</text>
</comment>
<dbReference type="GO" id="GO:0003700">
    <property type="term" value="F:DNA-binding transcription factor activity"/>
    <property type="evidence" value="ECO:0007669"/>
    <property type="project" value="TreeGrafter"/>
</dbReference>
<dbReference type="EMBL" id="JACOPF010000001">
    <property type="protein sequence ID" value="MBC5687952.1"/>
    <property type="molecule type" value="Genomic_DNA"/>
</dbReference>
<evidence type="ECO:0000313" key="4">
    <source>
        <dbReference type="Proteomes" id="UP000652477"/>
    </source>
</evidence>
<dbReference type="SMART" id="SM00530">
    <property type="entry name" value="HTH_XRE"/>
    <property type="match status" value="1"/>
</dbReference>
<dbReference type="RefSeq" id="WP_186874602.1">
    <property type="nucleotide sequence ID" value="NZ_JACOPF010000001.1"/>
</dbReference>
<dbReference type="AlphaFoldDB" id="A0A923LFV6"/>
<feature type="domain" description="HTH cro/C1-type" evidence="2">
    <location>
        <begin position="8"/>
        <end position="62"/>
    </location>
</feature>
<dbReference type="CDD" id="cd00093">
    <property type="entry name" value="HTH_XRE"/>
    <property type="match status" value="1"/>
</dbReference>
<dbReference type="GO" id="GO:0003677">
    <property type="term" value="F:DNA binding"/>
    <property type="evidence" value="ECO:0007669"/>
    <property type="project" value="UniProtKB-KW"/>
</dbReference>
<evidence type="ECO:0000313" key="3">
    <source>
        <dbReference type="EMBL" id="MBC5687952.1"/>
    </source>
</evidence>
<dbReference type="Proteomes" id="UP000652477">
    <property type="component" value="Unassembled WGS sequence"/>
</dbReference>
<dbReference type="PANTHER" id="PTHR46797:SF1">
    <property type="entry name" value="METHYLPHOSPHONATE SYNTHASE"/>
    <property type="match status" value="1"/>
</dbReference>
<dbReference type="InterPro" id="IPR001387">
    <property type="entry name" value="Cro/C1-type_HTH"/>
</dbReference>
<keyword evidence="4" id="KW-1185">Reference proteome</keyword>
<reference evidence="3" key="1">
    <citation type="submission" date="2020-08" db="EMBL/GenBank/DDBJ databases">
        <title>Genome public.</title>
        <authorList>
            <person name="Liu C."/>
            <person name="Sun Q."/>
        </authorList>
    </citation>
    <scope>NUCLEOTIDE SEQUENCE</scope>
    <source>
        <strain evidence="3">NSJ-55</strain>
    </source>
</reference>
<evidence type="ECO:0000259" key="2">
    <source>
        <dbReference type="PROSITE" id="PS50943"/>
    </source>
</evidence>